<dbReference type="Pfam" id="PF00294">
    <property type="entry name" value="PfkB"/>
    <property type="match status" value="1"/>
</dbReference>
<evidence type="ECO:0000256" key="3">
    <source>
        <dbReference type="ARBA" id="ARBA00012119"/>
    </source>
</evidence>
<keyword evidence="13" id="KW-1185">Reference proteome</keyword>
<keyword evidence="8 11" id="KW-0067">ATP-binding</keyword>
<dbReference type="CDD" id="cd01168">
    <property type="entry name" value="adenosine_kinase"/>
    <property type="match status" value="1"/>
</dbReference>
<proteinExistence type="inferred from homology"/>
<feature type="active site" description="Proton acceptor" evidence="10">
    <location>
        <position position="297"/>
    </location>
</feature>
<dbReference type="EMBL" id="CACRXK020005512">
    <property type="protein sequence ID" value="CAB4006454.1"/>
    <property type="molecule type" value="Genomic_DNA"/>
</dbReference>
<comment type="similarity">
    <text evidence="2 11">Belongs to the carbohydrate kinase PfkB family.</text>
</comment>
<dbReference type="UniPathway" id="UPA00588">
    <property type="reaction ID" value="UER00659"/>
</dbReference>
<evidence type="ECO:0000256" key="11">
    <source>
        <dbReference type="RuleBase" id="RU368116"/>
    </source>
</evidence>
<dbReference type="GO" id="GO:0005829">
    <property type="term" value="C:cytosol"/>
    <property type="evidence" value="ECO:0007669"/>
    <property type="project" value="TreeGrafter"/>
</dbReference>
<evidence type="ECO:0000256" key="4">
    <source>
        <dbReference type="ARBA" id="ARBA00022679"/>
    </source>
</evidence>
<comment type="pathway">
    <text evidence="1 11">Purine metabolism; AMP biosynthesis via salvage pathway; AMP from adenosine: step 1/1.</text>
</comment>
<dbReference type="Gene3D" id="3.40.1190.20">
    <property type="match status" value="1"/>
</dbReference>
<sequence length="306" mass="33358">MSIKEGVLLGMGNPLLDISAVVESDFLAKYGLKANDAILATDQHKPMYQEMVELKNVDYMAGGATQNTIRVAQWLMQLPKAASYIGCVGKDDFGKILQQKAEEAGVCVQYLHSDDQDTGTCAVCISNNNTARSLVANLAAANHYKKEHLLENWKTVENAEIFYISGFFLTVSPESIMLVATHATENKKVFTMNLSAPFIAQFFKGPLMNAMPHVDVLFGNESEALIFSKEQGFETEDIKEIAIKIANLPQAKDKKSRTVVITQGNEPTLVVQDGKVTEYPVSLIKQESIVDTNGAGDAFVGGENAA</sequence>
<dbReference type="InterPro" id="IPR011611">
    <property type="entry name" value="PfkB_dom"/>
</dbReference>
<reference evidence="12" key="1">
    <citation type="submission" date="2020-04" db="EMBL/GenBank/DDBJ databases">
        <authorList>
            <person name="Alioto T."/>
            <person name="Alioto T."/>
            <person name="Gomez Garrido J."/>
        </authorList>
    </citation>
    <scope>NUCLEOTIDE SEQUENCE</scope>
    <source>
        <strain evidence="12">A484AB</strain>
    </source>
</reference>
<keyword evidence="5 11" id="KW-0660">Purine salvage</keyword>
<dbReference type="FunFam" id="3.40.1190.20:FF:000006">
    <property type="entry name" value="Adenosine kinase 2"/>
    <property type="match status" value="1"/>
</dbReference>
<dbReference type="PRINTS" id="PR00989">
    <property type="entry name" value="ADENOKINASE"/>
</dbReference>
<comment type="caution">
    <text evidence="12">The sequence shown here is derived from an EMBL/GenBank/DDBJ whole genome shotgun (WGS) entry which is preliminary data.</text>
</comment>
<name>A0A6S7HME6_PARCT</name>
<evidence type="ECO:0000256" key="2">
    <source>
        <dbReference type="ARBA" id="ARBA00010688"/>
    </source>
</evidence>
<dbReference type="FunFam" id="3.30.1110.10:FF:000001">
    <property type="entry name" value="Adenosine kinase a"/>
    <property type="match status" value="1"/>
</dbReference>
<evidence type="ECO:0000313" key="12">
    <source>
        <dbReference type="EMBL" id="CAB4006454.1"/>
    </source>
</evidence>
<comment type="subcellular location">
    <subcellularLocation>
        <location evidence="11">Nucleus</location>
    </subcellularLocation>
</comment>
<comment type="catalytic activity">
    <reaction evidence="11">
        <text>adenosine + ATP = AMP + ADP + H(+)</text>
        <dbReference type="Rhea" id="RHEA:20824"/>
        <dbReference type="ChEBI" id="CHEBI:15378"/>
        <dbReference type="ChEBI" id="CHEBI:16335"/>
        <dbReference type="ChEBI" id="CHEBI:30616"/>
        <dbReference type="ChEBI" id="CHEBI:456215"/>
        <dbReference type="ChEBI" id="CHEBI:456216"/>
        <dbReference type="EC" id="2.7.1.20"/>
    </reaction>
</comment>
<dbReference type="PANTHER" id="PTHR45769">
    <property type="entry name" value="ADENOSINE KINASE"/>
    <property type="match status" value="1"/>
</dbReference>
<dbReference type="GO" id="GO:0005524">
    <property type="term" value="F:ATP binding"/>
    <property type="evidence" value="ECO:0007669"/>
    <property type="project" value="UniProtKB-UniRule"/>
</dbReference>
<evidence type="ECO:0000256" key="5">
    <source>
        <dbReference type="ARBA" id="ARBA00022726"/>
    </source>
</evidence>
<protein>
    <recommendedName>
        <fullName evidence="3 11">Adenosine kinase</fullName>
        <shortName evidence="11">AK</shortName>
        <ecNumber evidence="3 11">2.7.1.20</ecNumber>
    </recommendedName>
    <alternativeName>
        <fullName evidence="11">Adenosine 5'-phosphotransferase</fullName>
    </alternativeName>
</protein>
<accession>A0A6S7HME6</accession>
<keyword evidence="9 11" id="KW-0460">Magnesium</keyword>
<evidence type="ECO:0000256" key="10">
    <source>
        <dbReference type="PIRSR" id="PIRSR601805-1"/>
    </source>
</evidence>
<evidence type="ECO:0000256" key="6">
    <source>
        <dbReference type="ARBA" id="ARBA00022741"/>
    </source>
</evidence>
<dbReference type="Gene3D" id="3.30.1110.10">
    <property type="match status" value="1"/>
</dbReference>
<dbReference type="GO" id="GO:0005634">
    <property type="term" value="C:nucleus"/>
    <property type="evidence" value="ECO:0007669"/>
    <property type="project" value="UniProtKB-SubCell"/>
</dbReference>
<keyword evidence="6 11" id="KW-0547">Nucleotide-binding</keyword>
<evidence type="ECO:0000256" key="1">
    <source>
        <dbReference type="ARBA" id="ARBA00004801"/>
    </source>
</evidence>
<dbReference type="GO" id="GO:0006169">
    <property type="term" value="P:adenosine salvage"/>
    <property type="evidence" value="ECO:0007669"/>
    <property type="project" value="UniProtKB-ARBA"/>
</dbReference>
<dbReference type="GO" id="GO:0006144">
    <property type="term" value="P:purine nucleobase metabolic process"/>
    <property type="evidence" value="ECO:0007669"/>
    <property type="project" value="TreeGrafter"/>
</dbReference>
<dbReference type="EC" id="2.7.1.20" evidence="3 11"/>
<dbReference type="GO" id="GO:0004001">
    <property type="term" value="F:adenosine kinase activity"/>
    <property type="evidence" value="ECO:0007669"/>
    <property type="project" value="UniProtKB-UniRule"/>
</dbReference>
<dbReference type="SUPFAM" id="SSF53613">
    <property type="entry name" value="Ribokinase-like"/>
    <property type="match status" value="1"/>
</dbReference>
<dbReference type="Proteomes" id="UP001152795">
    <property type="component" value="Unassembled WGS sequence"/>
</dbReference>
<evidence type="ECO:0000313" key="13">
    <source>
        <dbReference type="Proteomes" id="UP001152795"/>
    </source>
</evidence>
<dbReference type="PANTHER" id="PTHR45769:SF3">
    <property type="entry name" value="ADENOSINE KINASE"/>
    <property type="match status" value="1"/>
</dbReference>
<dbReference type="AlphaFoldDB" id="A0A6S7HME6"/>
<evidence type="ECO:0000256" key="9">
    <source>
        <dbReference type="ARBA" id="ARBA00022842"/>
    </source>
</evidence>
<keyword evidence="4 11" id="KW-0808">Transferase</keyword>
<comment type="cofactor">
    <cofactor evidence="11">
        <name>Mg(2+)</name>
        <dbReference type="ChEBI" id="CHEBI:18420"/>
    </cofactor>
    <text evidence="11">Binds 3 Mg(2+) ions per subunit.</text>
</comment>
<keyword evidence="7 11" id="KW-0418">Kinase</keyword>
<dbReference type="GO" id="GO:0044209">
    <property type="term" value="P:AMP salvage"/>
    <property type="evidence" value="ECO:0007669"/>
    <property type="project" value="UniProtKB-UniRule"/>
</dbReference>
<comment type="function">
    <text evidence="11">ATP dependent phosphorylation of adenosine and other related nucleoside analogs to monophosphate derivatives.</text>
</comment>
<dbReference type="OrthoDB" id="432447at2759"/>
<comment type="subunit">
    <text evidence="11">Monomer.</text>
</comment>
<organism evidence="12 13">
    <name type="scientific">Paramuricea clavata</name>
    <name type="common">Red gorgonian</name>
    <name type="synonym">Violescent sea-whip</name>
    <dbReference type="NCBI Taxonomy" id="317549"/>
    <lineage>
        <taxon>Eukaryota</taxon>
        <taxon>Metazoa</taxon>
        <taxon>Cnidaria</taxon>
        <taxon>Anthozoa</taxon>
        <taxon>Octocorallia</taxon>
        <taxon>Malacalcyonacea</taxon>
        <taxon>Plexauridae</taxon>
        <taxon>Paramuricea</taxon>
    </lineage>
</organism>
<evidence type="ECO:0000256" key="7">
    <source>
        <dbReference type="ARBA" id="ARBA00022777"/>
    </source>
</evidence>
<keyword evidence="11" id="KW-0539">Nucleus</keyword>
<dbReference type="InterPro" id="IPR001805">
    <property type="entry name" value="Adenokinase"/>
</dbReference>
<evidence type="ECO:0000256" key="8">
    <source>
        <dbReference type="ARBA" id="ARBA00022840"/>
    </source>
</evidence>
<dbReference type="InterPro" id="IPR029056">
    <property type="entry name" value="Ribokinase-like"/>
</dbReference>
<gene>
    <name evidence="12" type="ORF">PACLA_8A078296</name>
</gene>